<dbReference type="GO" id="GO:0015254">
    <property type="term" value="F:glycerol channel activity"/>
    <property type="evidence" value="ECO:0007669"/>
    <property type="project" value="TreeGrafter"/>
</dbReference>
<dbReference type="SUPFAM" id="SSF81338">
    <property type="entry name" value="Aquaporin-like"/>
    <property type="match status" value="1"/>
</dbReference>
<dbReference type="Pfam" id="PF00230">
    <property type="entry name" value="MIP"/>
    <property type="match status" value="1"/>
</dbReference>
<dbReference type="Gene3D" id="1.20.1080.10">
    <property type="entry name" value="Glycerol uptake facilitator protein"/>
    <property type="match status" value="1"/>
</dbReference>
<gene>
    <name evidence="9" type="primary">PtAQP5</name>
</gene>
<dbReference type="PROSITE" id="PS00221">
    <property type="entry name" value="MIP"/>
    <property type="match status" value="1"/>
</dbReference>
<feature type="transmembrane region" description="Helical" evidence="8">
    <location>
        <begin position="38"/>
        <end position="62"/>
    </location>
</feature>
<protein>
    <submittedName>
        <fullName evidence="9">Aquaporin</fullName>
    </submittedName>
</protein>
<dbReference type="InterPro" id="IPR023271">
    <property type="entry name" value="Aquaporin-like"/>
</dbReference>
<keyword evidence="3 7" id="KW-0813">Transport</keyword>
<dbReference type="InterPro" id="IPR050363">
    <property type="entry name" value="MIP/Aquaporin"/>
</dbReference>
<dbReference type="EMBL" id="LC341926">
    <property type="protein sequence ID" value="BBB86749.1"/>
    <property type="molecule type" value="mRNA"/>
</dbReference>
<accession>A0A348AE51</accession>
<feature type="transmembrane region" description="Helical" evidence="8">
    <location>
        <begin position="82"/>
        <end position="104"/>
    </location>
</feature>
<dbReference type="PRINTS" id="PR00783">
    <property type="entry name" value="MINTRINSICP"/>
</dbReference>
<evidence type="ECO:0000256" key="2">
    <source>
        <dbReference type="ARBA" id="ARBA00006175"/>
    </source>
</evidence>
<organism evidence="9">
    <name type="scientific">Phaeodactylum tricornutum</name>
    <name type="common">Diatom</name>
    <dbReference type="NCBI Taxonomy" id="2850"/>
    <lineage>
        <taxon>Eukaryota</taxon>
        <taxon>Sar</taxon>
        <taxon>Stramenopiles</taxon>
        <taxon>Ochrophyta</taxon>
        <taxon>Bacillariophyta</taxon>
        <taxon>Bacillariophyceae</taxon>
        <taxon>Bacillariophycidae</taxon>
        <taxon>Naviculales</taxon>
        <taxon>Phaeodactylaceae</taxon>
        <taxon>Phaeodactylum</taxon>
    </lineage>
</organism>
<feature type="transmembrane region" description="Helical" evidence="8">
    <location>
        <begin position="116"/>
        <end position="137"/>
    </location>
</feature>
<sequence>MLIAEVFGTCMFVQIGCAANAVALYTHNSTTMTIDWQVGVVWALAMTVAVFLSAALSGAHLNPAVSFSFALARPADFRFRKLIPYWAAQLGGALLAGIVNLFLFHQAISHYEKKMAIVPGAAGSIQSAAAFGCYWSLNSKYISNGVHAFFIEAFGTGVLVFCIFAATHIKNPLPGVAVPPIIGAMYGVLVVTLGPMTGGSFNPVRDMGPRIVSVIGHWGPTALTNFLPYLLGPMIGGPIGAFLADKVLML</sequence>
<proteinExistence type="evidence at transcript level"/>
<feature type="transmembrane region" description="Helical" evidence="8">
    <location>
        <begin position="176"/>
        <end position="197"/>
    </location>
</feature>
<dbReference type="GO" id="GO:0005886">
    <property type="term" value="C:plasma membrane"/>
    <property type="evidence" value="ECO:0007669"/>
    <property type="project" value="TreeGrafter"/>
</dbReference>
<evidence type="ECO:0000256" key="4">
    <source>
        <dbReference type="ARBA" id="ARBA00022692"/>
    </source>
</evidence>
<comment type="subcellular location">
    <subcellularLocation>
        <location evidence="1">Membrane</location>
        <topology evidence="1">Multi-pass membrane protein</topology>
    </subcellularLocation>
</comment>
<dbReference type="InterPro" id="IPR022357">
    <property type="entry name" value="MIP_CS"/>
</dbReference>
<dbReference type="GO" id="GO:0015250">
    <property type="term" value="F:water channel activity"/>
    <property type="evidence" value="ECO:0007669"/>
    <property type="project" value="TreeGrafter"/>
</dbReference>
<comment type="similarity">
    <text evidence="2 7">Belongs to the MIP/aquaporin (TC 1.A.8) family.</text>
</comment>
<reference evidence="9" key="1">
    <citation type="journal article" date="2018" name="Plant Physiol.">
        <title>Plasma Membrane-Type Aquaporins from Marine Diatoms Function as CO2/NH3 Channels and Provide Photoprotection.</title>
        <authorList>
            <person name="Matsui H."/>
            <person name="Hopkinson B."/>
            <person name="Nakajima K."/>
            <person name="Matsuda Y."/>
        </authorList>
    </citation>
    <scope>NUCLEOTIDE SEQUENCE</scope>
</reference>
<keyword evidence="6 8" id="KW-0472">Membrane</keyword>
<evidence type="ECO:0000256" key="1">
    <source>
        <dbReference type="ARBA" id="ARBA00004141"/>
    </source>
</evidence>
<evidence type="ECO:0000256" key="5">
    <source>
        <dbReference type="ARBA" id="ARBA00022989"/>
    </source>
</evidence>
<dbReference type="AlphaFoldDB" id="A0A348AE51"/>
<feature type="transmembrane region" description="Helical" evidence="8">
    <location>
        <begin position="226"/>
        <end position="244"/>
    </location>
</feature>
<evidence type="ECO:0000256" key="8">
    <source>
        <dbReference type="SAM" id="Phobius"/>
    </source>
</evidence>
<evidence type="ECO:0000256" key="7">
    <source>
        <dbReference type="RuleBase" id="RU000477"/>
    </source>
</evidence>
<feature type="transmembrane region" description="Helical" evidence="8">
    <location>
        <begin position="149"/>
        <end position="169"/>
    </location>
</feature>
<dbReference type="InterPro" id="IPR000425">
    <property type="entry name" value="MIP"/>
</dbReference>
<keyword evidence="4 7" id="KW-0812">Transmembrane</keyword>
<evidence type="ECO:0000256" key="3">
    <source>
        <dbReference type="ARBA" id="ARBA00022448"/>
    </source>
</evidence>
<keyword evidence="5 8" id="KW-1133">Transmembrane helix</keyword>
<feature type="transmembrane region" description="Helical" evidence="8">
    <location>
        <begin position="6"/>
        <end position="26"/>
    </location>
</feature>
<evidence type="ECO:0000256" key="6">
    <source>
        <dbReference type="ARBA" id="ARBA00023136"/>
    </source>
</evidence>
<dbReference type="PANTHER" id="PTHR43829:SF9">
    <property type="entry name" value="AQUAPORIN-9"/>
    <property type="match status" value="1"/>
</dbReference>
<dbReference type="PANTHER" id="PTHR43829">
    <property type="entry name" value="AQUAPORIN OR AQUAGLYCEROPORIN RELATED"/>
    <property type="match status" value="1"/>
</dbReference>
<evidence type="ECO:0000313" key="9">
    <source>
        <dbReference type="EMBL" id="BBB86749.1"/>
    </source>
</evidence>
<name>A0A348AE51_PHATR</name>